<dbReference type="EMBL" id="JABAIL010000013">
    <property type="protein sequence ID" value="NLR94574.1"/>
    <property type="molecule type" value="Genomic_DNA"/>
</dbReference>
<comment type="similarity">
    <text evidence="1">Belongs to the EndA/NucM nuclease family.</text>
</comment>
<dbReference type="PANTHER" id="PTHR33607">
    <property type="entry name" value="ENDONUCLEASE-1"/>
    <property type="match status" value="1"/>
</dbReference>
<evidence type="ECO:0000313" key="9">
    <source>
        <dbReference type="Proteomes" id="UP000585050"/>
    </source>
</evidence>
<dbReference type="RefSeq" id="WP_168885284.1">
    <property type="nucleotide sequence ID" value="NZ_JABAIL010000013.1"/>
</dbReference>
<evidence type="ECO:0000256" key="4">
    <source>
        <dbReference type="SAM" id="MobiDB-lite"/>
    </source>
</evidence>
<dbReference type="Pfam" id="PF16409">
    <property type="entry name" value="DUF5017"/>
    <property type="match status" value="1"/>
</dbReference>
<evidence type="ECO:0000256" key="2">
    <source>
        <dbReference type="ARBA" id="ARBA00022722"/>
    </source>
</evidence>
<feature type="region of interest" description="Disordered" evidence="4">
    <location>
        <begin position="533"/>
        <end position="569"/>
    </location>
</feature>
<feature type="domain" description="DUF5017" evidence="6">
    <location>
        <begin position="372"/>
        <end position="464"/>
    </location>
</feature>
<feature type="chain" id="PRO_5030653020" evidence="5">
    <location>
        <begin position="25"/>
        <end position="733"/>
    </location>
</feature>
<feature type="domain" description="DUF5689" evidence="7">
    <location>
        <begin position="41"/>
        <end position="267"/>
    </location>
</feature>
<dbReference type="Pfam" id="PF18942">
    <property type="entry name" value="DUF5689"/>
    <property type="match status" value="1"/>
</dbReference>
<dbReference type="InterPro" id="IPR044925">
    <property type="entry name" value="His-Me_finger_sf"/>
</dbReference>
<keyword evidence="2" id="KW-0540">Nuclease</keyword>
<feature type="region of interest" description="Disordered" evidence="4">
    <location>
        <begin position="273"/>
        <end position="301"/>
    </location>
</feature>
<keyword evidence="5" id="KW-0732">Signal</keyword>
<feature type="compositionally biased region" description="Acidic residues" evidence="4">
    <location>
        <begin position="280"/>
        <end position="297"/>
    </location>
</feature>
<dbReference type="GO" id="GO:0016787">
    <property type="term" value="F:hydrolase activity"/>
    <property type="evidence" value="ECO:0007669"/>
    <property type="project" value="UniProtKB-KW"/>
</dbReference>
<proteinExistence type="inferred from homology"/>
<dbReference type="SUPFAM" id="SSF54060">
    <property type="entry name" value="His-Me finger endonucleases"/>
    <property type="match status" value="1"/>
</dbReference>
<evidence type="ECO:0000256" key="3">
    <source>
        <dbReference type="ARBA" id="ARBA00022801"/>
    </source>
</evidence>
<gene>
    <name evidence="8" type="ORF">HGP29_25445</name>
</gene>
<evidence type="ECO:0000259" key="6">
    <source>
        <dbReference type="Pfam" id="PF16409"/>
    </source>
</evidence>
<reference evidence="8 9" key="1">
    <citation type="submission" date="2020-04" db="EMBL/GenBank/DDBJ databases">
        <title>Flammeovirga sp. SR4, a novel species isolated from seawater.</title>
        <authorList>
            <person name="Wang X."/>
        </authorList>
    </citation>
    <scope>NUCLEOTIDE SEQUENCE [LARGE SCALE GENOMIC DNA]</scope>
    <source>
        <strain evidence="8 9">SR4</strain>
    </source>
</reference>
<dbReference type="InterPro" id="IPR043744">
    <property type="entry name" value="DUF5689"/>
</dbReference>
<dbReference type="Proteomes" id="UP000585050">
    <property type="component" value="Unassembled WGS sequence"/>
</dbReference>
<protein>
    <submittedName>
        <fullName evidence="8">DUF5017 domain-containing protein</fullName>
    </submittedName>
</protein>
<dbReference type="GO" id="GO:0004518">
    <property type="term" value="F:nuclease activity"/>
    <property type="evidence" value="ECO:0007669"/>
    <property type="project" value="UniProtKB-KW"/>
</dbReference>
<dbReference type="InterPro" id="IPR032185">
    <property type="entry name" value="DUF5017"/>
</dbReference>
<evidence type="ECO:0000259" key="7">
    <source>
        <dbReference type="Pfam" id="PF18942"/>
    </source>
</evidence>
<dbReference type="PANTHER" id="PTHR33607:SF2">
    <property type="entry name" value="ENDONUCLEASE-1"/>
    <property type="match status" value="1"/>
</dbReference>
<evidence type="ECO:0000256" key="1">
    <source>
        <dbReference type="ARBA" id="ARBA00006429"/>
    </source>
</evidence>
<evidence type="ECO:0000256" key="5">
    <source>
        <dbReference type="SAM" id="SignalP"/>
    </source>
</evidence>
<dbReference type="NCBIfam" id="NF038128">
    <property type="entry name" value="choice_anch_J"/>
    <property type="match status" value="1"/>
</dbReference>
<name>A0A7X8SQJ4_9BACT</name>
<keyword evidence="3" id="KW-0378">Hydrolase</keyword>
<dbReference type="InterPro" id="IPR007346">
    <property type="entry name" value="Endonuclease-I"/>
</dbReference>
<dbReference type="PROSITE" id="PS51257">
    <property type="entry name" value="PROKAR_LIPOPROTEIN"/>
    <property type="match status" value="1"/>
</dbReference>
<dbReference type="Pfam" id="PF04231">
    <property type="entry name" value="Endonuclease_1"/>
    <property type="match status" value="1"/>
</dbReference>
<keyword evidence="9" id="KW-1185">Reference proteome</keyword>
<accession>A0A7X8SQJ4</accession>
<organism evidence="8 9">
    <name type="scientific">Flammeovirga agarivorans</name>
    <dbReference type="NCBI Taxonomy" id="2726742"/>
    <lineage>
        <taxon>Bacteria</taxon>
        <taxon>Pseudomonadati</taxon>
        <taxon>Bacteroidota</taxon>
        <taxon>Cytophagia</taxon>
        <taxon>Cytophagales</taxon>
        <taxon>Flammeovirgaceae</taxon>
        <taxon>Flammeovirga</taxon>
    </lineage>
</organism>
<feature type="compositionally biased region" description="Basic and acidic residues" evidence="4">
    <location>
        <begin position="546"/>
        <end position="559"/>
    </location>
</feature>
<dbReference type="AlphaFoldDB" id="A0A7X8SQJ4"/>
<feature type="signal peptide" evidence="5">
    <location>
        <begin position="1"/>
        <end position="24"/>
    </location>
</feature>
<evidence type="ECO:0000313" key="8">
    <source>
        <dbReference type="EMBL" id="NLR94574.1"/>
    </source>
</evidence>
<comment type="caution">
    <text evidence="8">The sequence shown here is derived from an EMBL/GenBank/DDBJ whole genome shotgun (WGS) entry which is preliminary data.</text>
</comment>
<sequence length="733" mass="81537">MKQVFTNRLIVFLLGLFLVSCVDTEYNDPEAATNAALPDDTATMTIADLKSLHTTAGHGDNDTTAIPENTTIVGQVISSDEEGNVYKELYIQDTTGGILIRIDSSPLYTQFKLGQEVAVICDELVLGSYGSNIQLGVPSLYEGSPAAGRIPSPIMKRYFFTGAEEELVTYTATVNEIQEDLDYYVGRRVMIENITVANSDKGKTFADAENESTQNRYLNDGSTDNDIILRTSGYSDFAGDTLPEGTGTLYGLVSRFRDDAQIYINTPSADLVDFTLSSGNDEDDEDEDNDDDEEEPTPSETVRQIKEAFEGTKYDDIAIEGWNNIVEEGTQGWFYNEYQSNGYANMTVYKQEEKRKVWLISPILDVNNAEFKVISFDTRQEFATGATLKVMVSSDFNGSAAPSQATWTEINATLSNDGSSGYGTWTHSGNIDLTSYGNVVVAFLYEGEENVNDGGYSIDNFKFNAEEIISVDPSSYYALADGLSGYNLKSTLHNIISENYVNLGYSALWDAYTTTDDKYGEGKIVWDMYTDIPNPSNPSVPDGDQPGEHEFTQITDKDSGSGGTEEGQYYNREHSMPQSWFNSDEPMKSDIFHVIPADKKVNNTRSNNPYGEVTSGGTETVNGSILGYNADGQKVFEPIDEYKGDIARIYFYMATRYEDEISSWDQNSSEADYVFNGTTGQVFESGYLQMLLEWHEADPVSQKEIDRNEAIFLLQGNRNPYVDHPEFIDSIWK</sequence>